<evidence type="ECO:0000256" key="2">
    <source>
        <dbReference type="ARBA" id="ARBA00022692"/>
    </source>
</evidence>
<feature type="transmembrane region" description="Helical" evidence="7">
    <location>
        <begin position="243"/>
        <end position="268"/>
    </location>
</feature>
<evidence type="ECO:0000256" key="1">
    <source>
        <dbReference type="ARBA" id="ARBA00004651"/>
    </source>
</evidence>
<keyword evidence="5 7" id="KW-1133">Transmembrane helix</keyword>
<dbReference type="InterPro" id="IPR027417">
    <property type="entry name" value="P-loop_NTPase"/>
</dbReference>
<evidence type="ECO:0000256" key="5">
    <source>
        <dbReference type="ARBA" id="ARBA00022989"/>
    </source>
</evidence>
<dbReference type="PANTHER" id="PTHR24221">
    <property type="entry name" value="ATP-BINDING CASSETTE SUB-FAMILY B"/>
    <property type="match status" value="1"/>
</dbReference>
<evidence type="ECO:0000256" key="3">
    <source>
        <dbReference type="ARBA" id="ARBA00022741"/>
    </source>
</evidence>
<organism evidence="10 11">
    <name type="scientific">Bacteriovorax antarcticus</name>
    <dbReference type="NCBI Taxonomy" id="3088717"/>
    <lineage>
        <taxon>Bacteria</taxon>
        <taxon>Pseudomonadati</taxon>
        <taxon>Bdellovibrionota</taxon>
        <taxon>Bacteriovoracia</taxon>
        <taxon>Bacteriovoracales</taxon>
        <taxon>Bacteriovoracaceae</taxon>
        <taxon>Bacteriovorax</taxon>
    </lineage>
</organism>
<dbReference type="PROSITE" id="PS50893">
    <property type="entry name" value="ABC_TRANSPORTER_2"/>
    <property type="match status" value="1"/>
</dbReference>
<dbReference type="InterPro" id="IPR025662">
    <property type="entry name" value="Sigma_54_int_dom_ATP-bd_1"/>
</dbReference>
<evidence type="ECO:0000259" key="9">
    <source>
        <dbReference type="PROSITE" id="PS50929"/>
    </source>
</evidence>
<dbReference type="SUPFAM" id="SSF52540">
    <property type="entry name" value="P-loop containing nucleoside triphosphate hydrolases"/>
    <property type="match status" value="1"/>
</dbReference>
<dbReference type="Gene3D" id="1.20.1560.10">
    <property type="entry name" value="ABC transporter type 1, transmembrane domain"/>
    <property type="match status" value="1"/>
</dbReference>
<evidence type="ECO:0000256" key="4">
    <source>
        <dbReference type="ARBA" id="ARBA00022840"/>
    </source>
</evidence>
<dbReference type="Gene3D" id="3.40.50.300">
    <property type="entry name" value="P-loop containing nucleotide triphosphate hydrolases"/>
    <property type="match status" value="1"/>
</dbReference>
<dbReference type="PROSITE" id="PS00675">
    <property type="entry name" value="SIGMA54_INTERACT_1"/>
    <property type="match status" value="1"/>
</dbReference>
<sequence>MFNKLIKFKKFIGLEAWKYFWISACIGIFWFAVESSFILIMQGFLFTIGLLSREQAILPSWYPVGLTSSVVMLVLFGVFRASIYMLKTHFASLTQLSFTSRQRINLLSFGLKNAHLISSKELVSIFTEITSQSGVVIYNSSMLINTLLSAFLFFLTGMKLAPYEMMVGVFFLALFLFPLKYITRRINGYGVGLVQEWENLSESLLRGLKNNFFLSIYNQVDNEISRGNTSLDNYKRHYLSYSLVAGFASAFPLLIGVVILSLITYLSVKYFNTEAIKLVSFFYIFIRLAQAASEVNATAASLKLNIPGLKILYNWNKQMDIANSQKVEKKMIIDDQKIDFELVNVSFGFNDQKILFKDLNFKVRQSEMLLIKGESGVGKSTLLSIILGLRVPTKGEVRINSHSSKTVLFDLHRVLAYVGPEPYLIQGSIRDNLTYGLDRDVIVRDEDLWEALRLMGLEELVKELPGQLKEVVNDIPQLSTGQKQRLSFARAIVRKPSFLILDEATANLDLTTERKIISNLKSVLQNCTSIVVTHKNSFDDVATYHLDLNVKK</sequence>
<evidence type="ECO:0000256" key="7">
    <source>
        <dbReference type="SAM" id="Phobius"/>
    </source>
</evidence>
<keyword evidence="2 7" id="KW-0812">Transmembrane</keyword>
<feature type="transmembrane region" description="Helical" evidence="7">
    <location>
        <begin position="60"/>
        <end position="79"/>
    </location>
</feature>
<dbReference type="PROSITE" id="PS50929">
    <property type="entry name" value="ABC_TM1F"/>
    <property type="match status" value="1"/>
</dbReference>
<dbReference type="EMBL" id="JAYGJQ010000002">
    <property type="protein sequence ID" value="MEA9356617.1"/>
    <property type="molecule type" value="Genomic_DNA"/>
</dbReference>
<keyword evidence="11" id="KW-1185">Reference proteome</keyword>
<comment type="subcellular location">
    <subcellularLocation>
        <location evidence="1">Cell membrane</location>
        <topology evidence="1">Multi-pass membrane protein</topology>
    </subcellularLocation>
</comment>
<proteinExistence type="predicted"/>
<name>A0ABU5VU84_9BACT</name>
<dbReference type="InterPro" id="IPR039421">
    <property type="entry name" value="Type_1_exporter"/>
</dbReference>
<dbReference type="SMART" id="SM00382">
    <property type="entry name" value="AAA"/>
    <property type="match status" value="1"/>
</dbReference>
<feature type="transmembrane region" description="Helical" evidence="7">
    <location>
        <begin position="20"/>
        <end position="48"/>
    </location>
</feature>
<feature type="domain" description="ABC transmembrane type-1" evidence="9">
    <location>
        <begin position="21"/>
        <end position="304"/>
    </location>
</feature>
<dbReference type="InterPro" id="IPR011527">
    <property type="entry name" value="ABC1_TM_dom"/>
</dbReference>
<keyword evidence="4 10" id="KW-0067">ATP-binding</keyword>
<keyword evidence="6 7" id="KW-0472">Membrane</keyword>
<feature type="transmembrane region" description="Helical" evidence="7">
    <location>
        <begin position="160"/>
        <end position="179"/>
    </location>
</feature>
<dbReference type="RefSeq" id="WP_323576425.1">
    <property type="nucleotide sequence ID" value="NZ_JAYGJQ010000002.1"/>
</dbReference>
<feature type="domain" description="ABC transporter" evidence="8">
    <location>
        <begin position="340"/>
        <end position="550"/>
    </location>
</feature>
<evidence type="ECO:0000256" key="6">
    <source>
        <dbReference type="ARBA" id="ARBA00023136"/>
    </source>
</evidence>
<gene>
    <name evidence="10" type="ORF">SHI21_10395</name>
</gene>
<evidence type="ECO:0000313" key="10">
    <source>
        <dbReference type="EMBL" id="MEA9356617.1"/>
    </source>
</evidence>
<dbReference type="SUPFAM" id="SSF90123">
    <property type="entry name" value="ABC transporter transmembrane region"/>
    <property type="match status" value="1"/>
</dbReference>
<accession>A0ABU5VU84</accession>
<reference evidence="10 11" key="1">
    <citation type="submission" date="2023-11" db="EMBL/GenBank/DDBJ databases">
        <title>A Novel Polar Bacteriovorax (B. antarcticus) Isolated from the Biocrust in Antarctica.</title>
        <authorList>
            <person name="Mun W."/>
            <person name="Choi S.Y."/>
            <person name="Mitchell R.J."/>
        </authorList>
    </citation>
    <scope>NUCLEOTIDE SEQUENCE [LARGE SCALE GENOMIC DNA]</scope>
    <source>
        <strain evidence="10 11">PP10</strain>
    </source>
</reference>
<feature type="transmembrane region" description="Helical" evidence="7">
    <location>
        <begin position="135"/>
        <end position="154"/>
    </location>
</feature>
<dbReference type="InterPro" id="IPR003439">
    <property type="entry name" value="ABC_transporter-like_ATP-bd"/>
</dbReference>
<dbReference type="InterPro" id="IPR036640">
    <property type="entry name" value="ABC1_TM_sf"/>
</dbReference>
<dbReference type="PANTHER" id="PTHR24221:SF654">
    <property type="entry name" value="ATP-BINDING CASSETTE SUB-FAMILY B MEMBER 6"/>
    <property type="match status" value="1"/>
</dbReference>
<dbReference type="GO" id="GO:0005524">
    <property type="term" value="F:ATP binding"/>
    <property type="evidence" value="ECO:0007669"/>
    <property type="project" value="UniProtKB-KW"/>
</dbReference>
<keyword evidence="3" id="KW-0547">Nucleotide-binding</keyword>
<evidence type="ECO:0000259" key="8">
    <source>
        <dbReference type="PROSITE" id="PS50893"/>
    </source>
</evidence>
<protein>
    <submittedName>
        <fullName evidence="10">ABC transporter ATP-binding protein</fullName>
    </submittedName>
</protein>
<dbReference type="InterPro" id="IPR003593">
    <property type="entry name" value="AAA+_ATPase"/>
</dbReference>
<dbReference type="Pfam" id="PF00005">
    <property type="entry name" value="ABC_tran"/>
    <property type="match status" value="1"/>
</dbReference>
<comment type="caution">
    <text evidence="10">The sequence shown here is derived from an EMBL/GenBank/DDBJ whole genome shotgun (WGS) entry which is preliminary data.</text>
</comment>
<evidence type="ECO:0000313" key="11">
    <source>
        <dbReference type="Proteomes" id="UP001302274"/>
    </source>
</evidence>
<dbReference type="Proteomes" id="UP001302274">
    <property type="component" value="Unassembled WGS sequence"/>
</dbReference>